<dbReference type="CDD" id="cd08588">
    <property type="entry name" value="PI-PLCc_At5g67130_like"/>
    <property type="match status" value="1"/>
</dbReference>
<dbReference type="GO" id="GO:0006629">
    <property type="term" value="P:lipid metabolic process"/>
    <property type="evidence" value="ECO:0007669"/>
    <property type="project" value="InterPro"/>
</dbReference>
<protein>
    <submittedName>
        <fullName evidence="2">Uncharacterized protein</fullName>
    </submittedName>
</protein>
<dbReference type="OrthoDB" id="7984201at2759"/>
<evidence type="ECO:0000313" key="3">
    <source>
        <dbReference type="Proteomes" id="UP000652761"/>
    </source>
</evidence>
<evidence type="ECO:0000256" key="1">
    <source>
        <dbReference type="SAM" id="SignalP"/>
    </source>
</evidence>
<dbReference type="InterPro" id="IPR017946">
    <property type="entry name" value="PLC-like_Pdiesterase_TIM-brl"/>
</dbReference>
<dbReference type="AlphaFoldDB" id="A0A843WXN4"/>
<accession>A0A843WXN4</accession>
<dbReference type="PROSITE" id="PS50007">
    <property type="entry name" value="PIPLC_X_DOMAIN"/>
    <property type="match status" value="1"/>
</dbReference>
<sequence>MKGANGALLLLLALVGLFVAETTANKVGKICLLDRNCDAGLHCETCLADGNIRPRCTRVKPTDPQTKGTGLPFNRYSWLTTHNSFARLGEKSATGAVVLAPTNQQDTITAQLNNGVRGLMLDMYDFQSDVWLCHSLGGVCYNVTSFQPAINVLKEIRAFLEANPTEVITIFLEDYASPGGLTKVFDAAGLRKYWFPVSRMPKNGEDWPLLSDMIRQNQRLLVFTSKSAKEASEGIAYEWRYVVENQYGNGGMKRGSCPNRAESSPMNTTTRSLVLMNYFPDAPNLLNACKDNSDPLVNMLNTCHTLSGNRWPNYVAVDFYKRSDGHGAPGAVDIANGHMVCGCDNIASCKVNATFGTCDINPEPALYPGAISPGAASSATEFLLWQWVCMLVSMAVALSLI</sequence>
<dbReference type="EMBL" id="NMUH01004194">
    <property type="protein sequence ID" value="MQM08724.1"/>
    <property type="molecule type" value="Genomic_DNA"/>
</dbReference>
<dbReference type="Pfam" id="PF26178">
    <property type="entry name" value="PI-PLC_cat"/>
    <property type="match status" value="1"/>
</dbReference>
<dbReference type="PANTHER" id="PTHR13593:SF89">
    <property type="entry name" value="PLC-LIKE PHOSPHODIESTERASES SUPERFAMILY PROTEIN"/>
    <property type="match status" value="1"/>
</dbReference>
<reference evidence="2" key="1">
    <citation type="submission" date="2017-07" db="EMBL/GenBank/DDBJ databases">
        <title>Taro Niue Genome Assembly and Annotation.</title>
        <authorList>
            <person name="Atibalentja N."/>
            <person name="Keating K."/>
            <person name="Fields C.J."/>
        </authorList>
    </citation>
    <scope>NUCLEOTIDE SEQUENCE</scope>
    <source>
        <strain evidence="2">Niue_2</strain>
        <tissue evidence="2">Leaf</tissue>
    </source>
</reference>
<keyword evidence="3" id="KW-1185">Reference proteome</keyword>
<name>A0A843WXN4_COLES</name>
<keyword evidence="1" id="KW-0732">Signal</keyword>
<proteinExistence type="predicted"/>
<organism evidence="2 3">
    <name type="scientific">Colocasia esculenta</name>
    <name type="common">Wild taro</name>
    <name type="synonym">Arum esculentum</name>
    <dbReference type="NCBI Taxonomy" id="4460"/>
    <lineage>
        <taxon>Eukaryota</taxon>
        <taxon>Viridiplantae</taxon>
        <taxon>Streptophyta</taxon>
        <taxon>Embryophyta</taxon>
        <taxon>Tracheophyta</taxon>
        <taxon>Spermatophyta</taxon>
        <taxon>Magnoliopsida</taxon>
        <taxon>Liliopsida</taxon>
        <taxon>Araceae</taxon>
        <taxon>Aroideae</taxon>
        <taxon>Colocasieae</taxon>
        <taxon>Colocasia</taxon>
    </lineage>
</organism>
<feature type="signal peptide" evidence="1">
    <location>
        <begin position="1"/>
        <end position="24"/>
    </location>
</feature>
<dbReference type="SUPFAM" id="SSF51695">
    <property type="entry name" value="PLC-like phosphodiesterases"/>
    <property type="match status" value="1"/>
</dbReference>
<feature type="chain" id="PRO_5032646992" evidence="1">
    <location>
        <begin position="25"/>
        <end position="401"/>
    </location>
</feature>
<evidence type="ECO:0000313" key="2">
    <source>
        <dbReference type="EMBL" id="MQM08724.1"/>
    </source>
</evidence>
<gene>
    <name evidence="2" type="ORF">Taro_041590</name>
</gene>
<dbReference type="Proteomes" id="UP000652761">
    <property type="component" value="Unassembled WGS sequence"/>
</dbReference>
<dbReference type="PANTHER" id="PTHR13593">
    <property type="match status" value="1"/>
</dbReference>
<dbReference type="Gene3D" id="3.20.20.190">
    <property type="entry name" value="Phosphatidylinositol (PI) phosphodiesterase"/>
    <property type="match status" value="1"/>
</dbReference>
<dbReference type="GO" id="GO:0008081">
    <property type="term" value="F:phosphoric diester hydrolase activity"/>
    <property type="evidence" value="ECO:0007669"/>
    <property type="project" value="InterPro"/>
</dbReference>
<comment type="caution">
    <text evidence="2">The sequence shown here is derived from an EMBL/GenBank/DDBJ whole genome shotgun (WGS) entry which is preliminary data.</text>
</comment>
<dbReference type="InterPro" id="IPR051057">
    <property type="entry name" value="PI-PLC_domain"/>
</dbReference>